<reference evidence="3" key="1">
    <citation type="submission" date="2023-07" db="EMBL/GenBank/DDBJ databases">
        <title>A chromosome-level genome assembly of Lolium multiflorum.</title>
        <authorList>
            <person name="Chen Y."/>
            <person name="Copetti D."/>
            <person name="Kolliker R."/>
            <person name="Studer B."/>
        </authorList>
    </citation>
    <scope>NUCLEOTIDE SEQUENCE</scope>
    <source>
        <strain evidence="3">02402/16</strain>
        <tissue evidence="3">Leaf</tissue>
    </source>
</reference>
<comment type="caution">
    <text evidence="3">The sequence shown here is derived from an EMBL/GenBank/DDBJ whole genome shotgun (WGS) entry which is preliminary data.</text>
</comment>
<dbReference type="AlphaFoldDB" id="A0AAD8S5H4"/>
<sequence length="227" mass="25817">MTYYVVYHGRVPGVYEDWEDLVCWLTTAWEEAVLAATIADFDAATAEERHLRWVQEMGERRCAEQLQRRSRAEELELLRHADELHEERHIEDMEILQIFSELDETKAQGLIFHGMFQNTEGETERGHEVATPAGGAAKGGAPLWCGPLGTPPTPPFRLYILLVAKTLNRQVIFHEEFRSRRHREAKFGGQKSLFRHAAGTGNCPRNPSPSTPPPSSSPLLSPMMRRE</sequence>
<protein>
    <recommendedName>
        <fullName evidence="2">Ribonuclease H1 N-terminal domain-containing protein</fullName>
    </recommendedName>
</protein>
<keyword evidence="4" id="KW-1185">Reference proteome</keyword>
<proteinExistence type="predicted"/>
<dbReference type="InterPro" id="IPR011320">
    <property type="entry name" value="RNase_H1_N"/>
</dbReference>
<dbReference type="Pfam" id="PF01693">
    <property type="entry name" value="Cauli_VI"/>
    <property type="match status" value="1"/>
</dbReference>
<name>A0AAD8S5H4_LOLMU</name>
<feature type="compositionally biased region" description="Pro residues" evidence="1">
    <location>
        <begin position="206"/>
        <end position="216"/>
    </location>
</feature>
<evidence type="ECO:0000259" key="2">
    <source>
        <dbReference type="Pfam" id="PF01693"/>
    </source>
</evidence>
<dbReference type="Proteomes" id="UP001231189">
    <property type="component" value="Unassembled WGS sequence"/>
</dbReference>
<evidence type="ECO:0000313" key="3">
    <source>
        <dbReference type="EMBL" id="KAK1645518.1"/>
    </source>
</evidence>
<organism evidence="3 4">
    <name type="scientific">Lolium multiflorum</name>
    <name type="common">Italian ryegrass</name>
    <name type="synonym">Lolium perenne subsp. multiflorum</name>
    <dbReference type="NCBI Taxonomy" id="4521"/>
    <lineage>
        <taxon>Eukaryota</taxon>
        <taxon>Viridiplantae</taxon>
        <taxon>Streptophyta</taxon>
        <taxon>Embryophyta</taxon>
        <taxon>Tracheophyta</taxon>
        <taxon>Spermatophyta</taxon>
        <taxon>Magnoliopsida</taxon>
        <taxon>Liliopsida</taxon>
        <taxon>Poales</taxon>
        <taxon>Poaceae</taxon>
        <taxon>BOP clade</taxon>
        <taxon>Pooideae</taxon>
        <taxon>Poodae</taxon>
        <taxon>Poeae</taxon>
        <taxon>Poeae Chloroplast Group 2 (Poeae type)</taxon>
        <taxon>Loliodinae</taxon>
        <taxon>Loliinae</taxon>
        <taxon>Lolium</taxon>
    </lineage>
</organism>
<feature type="compositionally biased region" description="Low complexity" evidence="1">
    <location>
        <begin position="217"/>
        <end position="227"/>
    </location>
</feature>
<evidence type="ECO:0000256" key="1">
    <source>
        <dbReference type="SAM" id="MobiDB-lite"/>
    </source>
</evidence>
<gene>
    <name evidence="3" type="ORF">QYE76_063323</name>
</gene>
<evidence type="ECO:0000313" key="4">
    <source>
        <dbReference type="Proteomes" id="UP001231189"/>
    </source>
</evidence>
<dbReference type="EMBL" id="JAUUTY010000004">
    <property type="protein sequence ID" value="KAK1645518.1"/>
    <property type="molecule type" value="Genomic_DNA"/>
</dbReference>
<feature type="region of interest" description="Disordered" evidence="1">
    <location>
        <begin position="184"/>
        <end position="227"/>
    </location>
</feature>
<feature type="domain" description="Ribonuclease H1 N-terminal" evidence="2">
    <location>
        <begin position="3"/>
        <end position="20"/>
    </location>
</feature>
<accession>A0AAD8S5H4</accession>